<dbReference type="Pfam" id="PF06320">
    <property type="entry name" value="GCN5L1"/>
    <property type="match status" value="1"/>
</dbReference>
<evidence type="ECO:0000256" key="2">
    <source>
        <dbReference type="ARBA" id="ARBA00019577"/>
    </source>
</evidence>
<evidence type="ECO:0000313" key="4">
    <source>
        <dbReference type="RefSeq" id="XP_014673723.1"/>
    </source>
</evidence>
<name>A0ABM1ENF2_PRICU</name>
<dbReference type="RefSeq" id="XP_014673723.1">
    <property type="nucleotide sequence ID" value="XM_014818237.1"/>
</dbReference>
<dbReference type="PANTHER" id="PTHR13073:SF0">
    <property type="entry name" value="BIOGENESIS OF LYSOSOME-RELATED ORGANELLES COMPLEX 1 SUBUNIT 1"/>
    <property type="match status" value="1"/>
</dbReference>
<dbReference type="PANTHER" id="PTHR13073">
    <property type="entry name" value="BLOC-1 COMPLEX SUBUNIT 1"/>
    <property type="match status" value="1"/>
</dbReference>
<dbReference type="InterPro" id="IPR009395">
    <property type="entry name" value="BLOC1S1"/>
</dbReference>
<keyword evidence="3" id="KW-1185">Reference proteome</keyword>
<dbReference type="GeneID" id="106813978"/>
<evidence type="ECO:0000256" key="1">
    <source>
        <dbReference type="ARBA" id="ARBA00007133"/>
    </source>
</evidence>
<organism evidence="3 4">
    <name type="scientific">Priapulus caudatus</name>
    <name type="common">Priapulid worm</name>
    <dbReference type="NCBI Taxonomy" id="37621"/>
    <lineage>
        <taxon>Eukaryota</taxon>
        <taxon>Metazoa</taxon>
        <taxon>Ecdysozoa</taxon>
        <taxon>Scalidophora</taxon>
        <taxon>Priapulida</taxon>
        <taxon>Priapulimorpha</taxon>
        <taxon>Priapulimorphida</taxon>
        <taxon>Priapulidae</taxon>
        <taxon>Priapulus</taxon>
    </lineage>
</organism>
<accession>A0ABM1ENF2</accession>
<proteinExistence type="inferred from homology"/>
<sequence length="82" mass="9619">MRAYLNQKRLDTEAKLLQLNANQFAHQATQWLKLITSFNQALKELGDVENWSRSIETDMRTIASALEYVYKDESAEQQQQQQ</sequence>
<reference evidence="4" key="1">
    <citation type="submission" date="2025-08" db="UniProtKB">
        <authorList>
            <consortium name="RefSeq"/>
        </authorList>
    </citation>
    <scope>IDENTIFICATION</scope>
</reference>
<evidence type="ECO:0000313" key="3">
    <source>
        <dbReference type="Proteomes" id="UP000695022"/>
    </source>
</evidence>
<dbReference type="Proteomes" id="UP000695022">
    <property type="component" value="Unplaced"/>
</dbReference>
<comment type="similarity">
    <text evidence="1">Belongs to the BLOC1S1 family.</text>
</comment>
<gene>
    <name evidence="4" type="primary">LOC106813978</name>
</gene>
<protein>
    <recommendedName>
        <fullName evidence="2">Biogenesis of lysosome-related organelles complex 1 subunit 1</fullName>
    </recommendedName>
</protein>